<evidence type="ECO:0008006" key="4">
    <source>
        <dbReference type="Google" id="ProtNLM"/>
    </source>
</evidence>
<reference evidence="3" key="1">
    <citation type="submission" date="2015-03" db="EMBL/GenBank/DDBJ databases">
        <authorList>
            <consortium name="Pathogen Informatics"/>
            <person name="Murphy D."/>
        </authorList>
    </citation>
    <scope>NUCLEOTIDE SEQUENCE [LARGE SCALE GENOMIC DNA]</scope>
    <source>
        <strain evidence="3">IP6945</strain>
    </source>
</reference>
<accession>A0A0T9Q0I2</accession>
<sequence>MLKNVLYFDSMLTPKILTILYWLSLFGIIVSGVLAMFGSFFIGIAIIIGGGISSRIGFEMIMIAFKNNEYLKRIAEKP</sequence>
<evidence type="ECO:0000313" key="3">
    <source>
        <dbReference type="Proteomes" id="UP000041882"/>
    </source>
</evidence>
<dbReference type="Proteomes" id="UP000041882">
    <property type="component" value="Unassembled WGS sequence"/>
</dbReference>
<keyword evidence="1" id="KW-0472">Membrane</keyword>
<dbReference type="AlphaFoldDB" id="A0A0T9Q0I2"/>
<name>A0A0T9Q0I2_9GAMM</name>
<dbReference type="InterPro" id="IPR025557">
    <property type="entry name" value="DUF4282"/>
</dbReference>
<dbReference type="RefSeq" id="WP_050114824.1">
    <property type="nucleotide sequence ID" value="NZ_CABHXQ010000051.1"/>
</dbReference>
<proteinExistence type="predicted"/>
<feature type="transmembrane region" description="Helical" evidence="1">
    <location>
        <begin position="20"/>
        <end position="52"/>
    </location>
</feature>
<evidence type="ECO:0000256" key="1">
    <source>
        <dbReference type="SAM" id="Phobius"/>
    </source>
</evidence>
<keyword evidence="1" id="KW-1133">Transmembrane helix</keyword>
<dbReference type="EMBL" id="CQAW01000012">
    <property type="protein sequence ID" value="CNH90078.1"/>
    <property type="molecule type" value="Genomic_DNA"/>
</dbReference>
<gene>
    <name evidence="2" type="ORF">ERS008472_02628</name>
</gene>
<keyword evidence="3" id="KW-1185">Reference proteome</keyword>
<keyword evidence="1" id="KW-0812">Transmembrane</keyword>
<organism evidence="2 3">
    <name type="scientific">Yersinia thracica</name>
    <dbReference type="NCBI Taxonomy" id="2890319"/>
    <lineage>
        <taxon>Bacteria</taxon>
        <taxon>Pseudomonadati</taxon>
        <taxon>Pseudomonadota</taxon>
        <taxon>Gammaproteobacteria</taxon>
        <taxon>Enterobacterales</taxon>
        <taxon>Yersiniaceae</taxon>
        <taxon>Yersinia</taxon>
    </lineage>
</organism>
<evidence type="ECO:0000313" key="2">
    <source>
        <dbReference type="EMBL" id="CNH90078.1"/>
    </source>
</evidence>
<protein>
    <recommendedName>
        <fullName evidence="4">DUF4282 domain-containing protein</fullName>
    </recommendedName>
</protein>
<dbReference type="Pfam" id="PF14110">
    <property type="entry name" value="DUF4282"/>
    <property type="match status" value="1"/>
</dbReference>